<proteinExistence type="predicted"/>
<name>A0A8H7V7C9_9FUNG</name>
<dbReference type="OrthoDB" id="2267758at2759"/>
<evidence type="ECO:0000313" key="2">
    <source>
        <dbReference type="Proteomes" id="UP000603453"/>
    </source>
</evidence>
<comment type="caution">
    <text evidence="1">The sequence shown here is derived from an EMBL/GenBank/DDBJ whole genome shotgun (WGS) entry which is preliminary data.</text>
</comment>
<evidence type="ECO:0000313" key="1">
    <source>
        <dbReference type="EMBL" id="KAG2208252.1"/>
    </source>
</evidence>
<dbReference type="EMBL" id="JAEPRD010000020">
    <property type="protein sequence ID" value="KAG2208252.1"/>
    <property type="molecule type" value="Genomic_DNA"/>
</dbReference>
<dbReference type="AlphaFoldDB" id="A0A8H7V7C9"/>
<organism evidence="1 2">
    <name type="scientific">Mucor saturninus</name>
    <dbReference type="NCBI Taxonomy" id="64648"/>
    <lineage>
        <taxon>Eukaryota</taxon>
        <taxon>Fungi</taxon>
        <taxon>Fungi incertae sedis</taxon>
        <taxon>Mucoromycota</taxon>
        <taxon>Mucoromycotina</taxon>
        <taxon>Mucoromycetes</taxon>
        <taxon>Mucorales</taxon>
        <taxon>Mucorineae</taxon>
        <taxon>Mucoraceae</taxon>
        <taxon>Mucor</taxon>
    </lineage>
</organism>
<dbReference type="Proteomes" id="UP000603453">
    <property type="component" value="Unassembled WGS sequence"/>
</dbReference>
<sequence length="252" mass="28225">MLPLSKSLRNRWPKAWFKPCVITPVKRSRDIISSATKKPTRKPKLEYLAEGEGPVEIDDTTNNWVVNGVNLSEKLHDFRAKAIMNVEQYDSPSNIHEELALNAPRSLLWPNEVSEQYPASTNTVNITNQIKQISLVMKTDCEKAVDAASVWVTGAISSTKNDEKKVARSLSQVLGNLAEKKVSNFREPLFCNQLVEPLVCPFWPQSSDATLKGSSEESTGFKARRGREGRIPDLSLCTELNGLLSNFWILIL</sequence>
<protein>
    <submittedName>
        <fullName evidence="1">Uncharacterized protein</fullName>
    </submittedName>
</protein>
<accession>A0A8H7V7C9</accession>
<gene>
    <name evidence="1" type="ORF">INT47_006107</name>
</gene>
<reference evidence="1" key="1">
    <citation type="submission" date="2020-12" db="EMBL/GenBank/DDBJ databases">
        <title>Metabolic potential, ecology and presence of endohyphal bacteria is reflected in genomic diversity of Mucoromycotina.</title>
        <authorList>
            <person name="Muszewska A."/>
            <person name="Okrasinska A."/>
            <person name="Steczkiewicz K."/>
            <person name="Drgas O."/>
            <person name="Orlowska M."/>
            <person name="Perlinska-Lenart U."/>
            <person name="Aleksandrzak-Piekarczyk T."/>
            <person name="Szatraj K."/>
            <person name="Zielenkiewicz U."/>
            <person name="Pilsyk S."/>
            <person name="Malc E."/>
            <person name="Mieczkowski P."/>
            <person name="Kruszewska J.S."/>
            <person name="Biernat P."/>
            <person name="Pawlowska J."/>
        </authorList>
    </citation>
    <scope>NUCLEOTIDE SEQUENCE</scope>
    <source>
        <strain evidence="1">WA0000017839</strain>
    </source>
</reference>
<keyword evidence="2" id="KW-1185">Reference proteome</keyword>